<feature type="compositionally biased region" description="Low complexity" evidence="3">
    <location>
        <begin position="464"/>
        <end position="478"/>
    </location>
</feature>
<name>A0A6J1TKQ6_FRAOC</name>
<dbReference type="SUPFAM" id="SSF54695">
    <property type="entry name" value="POZ domain"/>
    <property type="match status" value="1"/>
</dbReference>
<dbReference type="Pfam" id="PF00651">
    <property type="entry name" value="BTB"/>
    <property type="match status" value="1"/>
</dbReference>
<evidence type="ECO:0000313" key="7">
    <source>
        <dbReference type="RefSeq" id="XP_026293921.1"/>
    </source>
</evidence>
<feature type="compositionally biased region" description="Basic and acidic residues" evidence="3">
    <location>
        <begin position="349"/>
        <end position="360"/>
    </location>
</feature>
<sequence>MSAAAVQQFRLRWNNHQPNFISVFTTLLNSESLVDVTLGAEGKHVQAHKVVLSACSSYFQTLFTLNPCQHPIVILKDVKYDDLKVIVDFMYYGEVNVSQEQLPAILKTAEMLKVKGLAEMPEQNHISLSKSRSLSSDKGDDVATPPGDSASGWGSDSVRHSPSPQPMSPAMRRKRLRKTSSGSGSGSTERTSEELSVDINVVKAEPMSFQSEGESIRSSGSLRNSLQEASTESEPPDGTSIESLEDPNHMHSSQENTSGQNADSTPGTSTMYNPTAGRFGSKRGRHLIRQSRVKKDCDTAGAAQTSPESDEQGSPHVHSSVKLEHSSPDRLPANQTPSRGSSPVPIREICVKRDGSREKISTVTVSSSGGQQLTVPGLRIERQISDSKQPSSISSPQPTNQSMSLLSVPTTYLVKQHSHPNLPSHSSAPLVNVVQRQHSQPSRLPTQHPFMSSLSLERMPEGEPSPTSVSVVSNPSSSMGSAQLMRLVAEPPLSLRRTASSSPQSSSPLDLGPSASLTIEPARSGHCPVQREGPALGCNFCWNTIDNHGRTLRRKTKYHCPECKTNLCIVPCFQEYHEQQNKKEAALGSLATGSTSSSLVRLLPKTSSI</sequence>
<dbReference type="PANTHER" id="PTHR23110">
    <property type="entry name" value="BTB DOMAIN TRANSCRIPTION FACTOR"/>
    <property type="match status" value="1"/>
</dbReference>
<dbReference type="CDD" id="cd18315">
    <property type="entry name" value="BTB_POZ_BAB-like"/>
    <property type="match status" value="1"/>
</dbReference>
<dbReference type="InterPro" id="IPR000210">
    <property type="entry name" value="BTB/POZ_dom"/>
</dbReference>
<dbReference type="KEGG" id="foc:113218009"/>
<feature type="compositionally biased region" description="Low complexity" evidence="3">
    <location>
        <begin position="179"/>
        <end position="189"/>
    </location>
</feature>
<dbReference type="InterPro" id="IPR011333">
    <property type="entry name" value="SKP1/BTB/POZ_sf"/>
</dbReference>
<evidence type="ECO:0000313" key="5">
    <source>
        <dbReference type="Proteomes" id="UP000504606"/>
    </source>
</evidence>
<feature type="region of interest" description="Disordered" evidence="3">
    <location>
        <begin position="456"/>
        <end position="478"/>
    </location>
</feature>
<protein>
    <submittedName>
        <fullName evidence="6 7">Longitudinals lacking protein, isoforms H/M/V isoform X1</fullName>
    </submittedName>
</protein>
<evidence type="ECO:0000259" key="4">
    <source>
        <dbReference type="PROSITE" id="PS50097"/>
    </source>
</evidence>
<feature type="compositionally biased region" description="Basic residues" evidence="3">
    <location>
        <begin position="280"/>
        <end position="292"/>
    </location>
</feature>
<keyword evidence="2" id="KW-0539">Nucleus</keyword>
<feature type="compositionally biased region" description="Polar residues" evidence="3">
    <location>
        <begin position="250"/>
        <end position="273"/>
    </location>
</feature>
<dbReference type="GO" id="GO:0005634">
    <property type="term" value="C:nucleus"/>
    <property type="evidence" value="ECO:0007669"/>
    <property type="project" value="UniProtKB-SubCell"/>
</dbReference>
<evidence type="ECO:0000256" key="2">
    <source>
        <dbReference type="ARBA" id="ARBA00023242"/>
    </source>
</evidence>
<accession>A0A6J1TKQ6</accession>
<evidence type="ECO:0000256" key="1">
    <source>
        <dbReference type="ARBA" id="ARBA00004123"/>
    </source>
</evidence>
<comment type="subcellular location">
    <subcellularLocation>
        <location evidence="1">Nucleus</location>
    </subcellularLocation>
</comment>
<proteinExistence type="predicted"/>
<evidence type="ECO:0000256" key="3">
    <source>
        <dbReference type="SAM" id="MobiDB-lite"/>
    </source>
</evidence>
<keyword evidence="5" id="KW-1185">Reference proteome</keyword>
<gene>
    <name evidence="6 7 8" type="primary">LOC113218009</name>
</gene>
<organism evidence="5 8">
    <name type="scientific">Frankliniella occidentalis</name>
    <name type="common">Western flower thrips</name>
    <name type="synonym">Euthrips occidentalis</name>
    <dbReference type="NCBI Taxonomy" id="133901"/>
    <lineage>
        <taxon>Eukaryota</taxon>
        <taxon>Metazoa</taxon>
        <taxon>Ecdysozoa</taxon>
        <taxon>Arthropoda</taxon>
        <taxon>Hexapoda</taxon>
        <taxon>Insecta</taxon>
        <taxon>Pterygota</taxon>
        <taxon>Neoptera</taxon>
        <taxon>Paraneoptera</taxon>
        <taxon>Thysanoptera</taxon>
        <taxon>Terebrantia</taxon>
        <taxon>Thripoidea</taxon>
        <taxon>Thripidae</taxon>
        <taxon>Frankliniella</taxon>
    </lineage>
</organism>
<feature type="region of interest" description="Disordered" evidence="3">
    <location>
        <begin position="124"/>
        <end position="378"/>
    </location>
</feature>
<feature type="domain" description="BTB" evidence="4">
    <location>
        <begin position="34"/>
        <end position="99"/>
    </location>
</feature>
<evidence type="ECO:0000313" key="8">
    <source>
        <dbReference type="RefSeq" id="XP_026293922.1"/>
    </source>
</evidence>
<dbReference type="InterPro" id="IPR051095">
    <property type="entry name" value="Dros_DevTransReg"/>
</dbReference>
<dbReference type="RefSeq" id="XP_026293920.1">
    <property type="nucleotide sequence ID" value="XM_026438135.2"/>
</dbReference>
<dbReference type="PANTHER" id="PTHR23110:SF81">
    <property type="entry name" value="BTB-PROTEIN-VII, ISOFORM F-RELATED"/>
    <property type="match status" value="1"/>
</dbReference>
<dbReference type="PROSITE" id="PS50097">
    <property type="entry name" value="BTB"/>
    <property type="match status" value="1"/>
</dbReference>
<feature type="compositionally biased region" description="Polar residues" evidence="3">
    <location>
        <begin position="361"/>
        <end position="374"/>
    </location>
</feature>
<feature type="compositionally biased region" description="Low complexity" evidence="3">
    <location>
        <begin position="495"/>
        <end position="514"/>
    </location>
</feature>
<dbReference type="GeneID" id="113218009"/>
<dbReference type="OrthoDB" id="10261408at2759"/>
<dbReference type="GO" id="GO:0006357">
    <property type="term" value="P:regulation of transcription by RNA polymerase II"/>
    <property type="evidence" value="ECO:0007669"/>
    <property type="project" value="TreeGrafter"/>
</dbReference>
<dbReference type="RefSeq" id="XP_026293922.1">
    <property type="nucleotide sequence ID" value="XM_026438137.2"/>
</dbReference>
<dbReference type="AlphaFoldDB" id="A0A6J1TKQ6"/>
<dbReference type="SMART" id="SM00225">
    <property type="entry name" value="BTB"/>
    <property type="match status" value="1"/>
</dbReference>
<reference evidence="6 7" key="1">
    <citation type="submission" date="2025-04" db="UniProtKB">
        <authorList>
            <consortium name="RefSeq"/>
        </authorList>
    </citation>
    <scope>IDENTIFICATION</scope>
    <source>
        <tissue evidence="6 7">Whole organism</tissue>
    </source>
</reference>
<dbReference type="Gene3D" id="3.30.710.10">
    <property type="entry name" value="Potassium Channel Kv1.1, Chain A"/>
    <property type="match status" value="1"/>
</dbReference>
<dbReference type="Proteomes" id="UP000504606">
    <property type="component" value="Unplaced"/>
</dbReference>
<evidence type="ECO:0000313" key="6">
    <source>
        <dbReference type="RefSeq" id="XP_026293920.1"/>
    </source>
</evidence>
<dbReference type="RefSeq" id="XP_026293921.1">
    <property type="nucleotide sequence ID" value="XM_026438136.2"/>
</dbReference>
<feature type="compositionally biased region" description="Polar residues" evidence="3">
    <location>
        <begin position="208"/>
        <end position="233"/>
    </location>
</feature>
<feature type="region of interest" description="Disordered" evidence="3">
    <location>
        <begin position="495"/>
        <end position="515"/>
    </location>
</feature>